<proteinExistence type="predicted"/>
<evidence type="ECO:0000313" key="2">
    <source>
        <dbReference type="Proteomes" id="UP000297245"/>
    </source>
</evidence>
<reference evidence="1 2" key="1">
    <citation type="journal article" date="2019" name="Nat. Ecol. Evol.">
        <title>Megaphylogeny resolves global patterns of mushroom evolution.</title>
        <authorList>
            <person name="Varga T."/>
            <person name="Krizsan K."/>
            <person name="Foldi C."/>
            <person name="Dima B."/>
            <person name="Sanchez-Garcia M."/>
            <person name="Sanchez-Ramirez S."/>
            <person name="Szollosi G.J."/>
            <person name="Szarkandi J.G."/>
            <person name="Papp V."/>
            <person name="Albert L."/>
            <person name="Andreopoulos W."/>
            <person name="Angelini C."/>
            <person name="Antonin V."/>
            <person name="Barry K.W."/>
            <person name="Bougher N.L."/>
            <person name="Buchanan P."/>
            <person name="Buyck B."/>
            <person name="Bense V."/>
            <person name="Catcheside P."/>
            <person name="Chovatia M."/>
            <person name="Cooper J."/>
            <person name="Damon W."/>
            <person name="Desjardin D."/>
            <person name="Finy P."/>
            <person name="Geml J."/>
            <person name="Haridas S."/>
            <person name="Hughes K."/>
            <person name="Justo A."/>
            <person name="Karasinski D."/>
            <person name="Kautmanova I."/>
            <person name="Kiss B."/>
            <person name="Kocsube S."/>
            <person name="Kotiranta H."/>
            <person name="LaButti K.M."/>
            <person name="Lechner B.E."/>
            <person name="Liimatainen K."/>
            <person name="Lipzen A."/>
            <person name="Lukacs Z."/>
            <person name="Mihaltcheva S."/>
            <person name="Morgado L.N."/>
            <person name="Niskanen T."/>
            <person name="Noordeloos M.E."/>
            <person name="Ohm R.A."/>
            <person name="Ortiz-Santana B."/>
            <person name="Ovrebo C."/>
            <person name="Racz N."/>
            <person name="Riley R."/>
            <person name="Savchenko A."/>
            <person name="Shiryaev A."/>
            <person name="Soop K."/>
            <person name="Spirin V."/>
            <person name="Szebenyi C."/>
            <person name="Tomsovsky M."/>
            <person name="Tulloss R.E."/>
            <person name="Uehling J."/>
            <person name="Grigoriev I.V."/>
            <person name="Vagvolgyi C."/>
            <person name="Papp T."/>
            <person name="Martin F.M."/>
            <person name="Miettinen O."/>
            <person name="Hibbett D.S."/>
            <person name="Nagy L.G."/>
        </authorList>
    </citation>
    <scope>NUCLEOTIDE SEQUENCE [LARGE SCALE GENOMIC DNA]</scope>
    <source>
        <strain evidence="1 2">CBS 962.96</strain>
    </source>
</reference>
<dbReference type="AlphaFoldDB" id="A0A4S8LIN2"/>
<gene>
    <name evidence="1" type="ORF">K435DRAFT_781860</name>
</gene>
<dbReference type="Proteomes" id="UP000297245">
    <property type="component" value="Unassembled WGS sequence"/>
</dbReference>
<name>A0A4S8LIN2_DENBC</name>
<organism evidence="1 2">
    <name type="scientific">Dendrothele bispora (strain CBS 962.96)</name>
    <dbReference type="NCBI Taxonomy" id="1314807"/>
    <lineage>
        <taxon>Eukaryota</taxon>
        <taxon>Fungi</taxon>
        <taxon>Dikarya</taxon>
        <taxon>Basidiomycota</taxon>
        <taxon>Agaricomycotina</taxon>
        <taxon>Agaricomycetes</taxon>
        <taxon>Agaricomycetidae</taxon>
        <taxon>Agaricales</taxon>
        <taxon>Agaricales incertae sedis</taxon>
        <taxon>Dendrothele</taxon>
    </lineage>
</organism>
<keyword evidence="2" id="KW-1185">Reference proteome</keyword>
<sequence length="185" mass="20489">MSVAQIRYRANRIVLNAEIPLPVAGSSDSSVVTVQVRDSDFISSATIPTIPLGTSPVSSVIKLAALNPTVIITSTYKLALQTPVIVYRQHDNLVLYSGGTSITPLPSATREFAWGFSLASTFWKHICQSHCLQEYKVVHLFYPEAPPDQCVRLEFIFDVETMRENPSESYPQAFSGNVLSFQYDT</sequence>
<protein>
    <submittedName>
        <fullName evidence="1">Uncharacterized protein</fullName>
    </submittedName>
</protein>
<dbReference type="EMBL" id="ML179390">
    <property type="protein sequence ID" value="THU88904.1"/>
    <property type="molecule type" value="Genomic_DNA"/>
</dbReference>
<evidence type="ECO:0000313" key="1">
    <source>
        <dbReference type="EMBL" id="THU88904.1"/>
    </source>
</evidence>
<accession>A0A4S8LIN2</accession>